<dbReference type="GO" id="GO:0005524">
    <property type="term" value="F:ATP binding"/>
    <property type="evidence" value="ECO:0007669"/>
    <property type="project" value="UniProtKB-KW"/>
</dbReference>
<evidence type="ECO:0000256" key="5">
    <source>
        <dbReference type="ARBA" id="ARBA00022777"/>
    </source>
</evidence>
<dbReference type="PANTHER" id="PTHR43065:SF46">
    <property type="entry name" value="C4-DICARBOXYLATE TRANSPORT SENSOR PROTEIN DCTB"/>
    <property type="match status" value="1"/>
</dbReference>
<dbReference type="SUPFAM" id="SSF55874">
    <property type="entry name" value="ATPase domain of HSP90 chaperone/DNA topoisomerase II/histidine kinase"/>
    <property type="match status" value="1"/>
</dbReference>
<protein>
    <recommendedName>
        <fullName evidence="2">histidine kinase</fullName>
        <ecNumber evidence="2">2.7.13.3</ecNumber>
    </recommendedName>
</protein>
<dbReference type="PANTHER" id="PTHR43065">
    <property type="entry name" value="SENSOR HISTIDINE KINASE"/>
    <property type="match status" value="1"/>
</dbReference>
<accession>A0A1G1L153</accession>
<dbReference type="InterPro" id="IPR036890">
    <property type="entry name" value="HATPase_C_sf"/>
</dbReference>
<evidence type="ECO:0000256" key="3">
    <source>
        <dbReference type="ARBA" id="ARBA00022679"/>
    </source>
</evidence>
<dbReference type="SMART" id="SM00387">
    <property type="entry name" value="HATPase_c"/>
    <property type="match status" value="1"/>
</dbReference>
<evidence type="ECO:0000313" key="10">
    <source>
        <dbReference type="Proteomes" id="UP000178187"/>
    </source>
</evidence>
<comment type="catalytic activity">
    <reaction evidence="1">
        <text>ATP + protein L-histidine = ADP + protein N-phospho-L-histidine.</text>
        <dbReference type="EC" id="2.7.13.3"/>
    </reaction>
</comment>
<keyword evidence="7" id="KW-0902">Two-component regulatory system</keyword>
<dbReference type="GO" id="GO:0000160">
    <property type="term" value="P:phosphorelay signal transduction system"/>
    <property type="evidence" value="ECO:0007669"/>
    <property type="project" value="UniProtKB-KW"/>
</dbReference>
<comment type="caution">
    <text evidence="9">The sequence shown here is derived from an EMBL/GenBank/DDBJ whole genome shotgun (WGS) entry which is preliminary data.</text>
</comment>
<keyword evidence="6" id="KW-0067">ATP-binding</keyword>
<proteinExistence type="predicted"/>
<gene>
    <name evidence="9" type="ORF">A3G33_02360</name>
</gene>
<keyword evidence="5" id="KW-0418">Kinase</keyword>
<evidence type="ECO:0000256" key="6">
    <source>
        <dbReference type="ARBA" id="ARBA00022840"/>
    </source>
</evidence>
<dbReference type="AlphaFoldDB" id="A0A1G1L153"/>
<evidence type="ECO:0000313" key="9">
    <source>
        <dbReference type="EMBL" id="OGW98883.1"/>
    </source>
</evidence>
<name>A0A1G1L153_9BACT</name>
<dbReference type="GO" id="GO:0004673">
    <property type="term" value="F:protein histidine kinase activity"/>
    <property type="evidence" value="ECO:0007669"/>
    <property type="project" value="UniProtKB-EC"/>
</dbReference>
<dbReference type="InterPro" id="IPR003594">
    <property type="entry name" value="HATPase_dom"/>
</dbReference>
<evidence type="ECO:0000256" key="2">
    <source>
        <dbReference type="ARBA" id="ARBA00012438"/>
    </source>
</evidence>
<keyword evidence="4" id="KW-0547">Nucleotide-binding</keyword>
<reference evidence="9 10" key="1">
    <citation type="journal article" date="2016" name="Nat. Commun.">
        <title>Thousands of microbial genomes shed light on interconnected biogeochemical processes in an aquifer system.</title>
        <authorList>
            <person name="Anantharaman K."/>
            <person name="Brown C.T."/>
            <person name="Hug L.A."/>
            <person name="Sharon I."/>
            <person name="Castelle C.J."/>
            <person name="Probst A.J."/>
            <person name="Thomas B.C."/>
            <person name="Singh A."/>
            <person name="Wilkins M.J."/>
            <person name="Karaoz U."/>
            <person name="Brodie E.L."/>
            <person name="Williams K.H."/>
            <person name="Hubbard S.S."/>
            <person name="Banfield J.F."/>
        </authorList>
    </citation>
    <scope>NUCLEOTIDE SEQUENCE [LARGE SCALE GENOMIC DNA]</scope>
</reference>
<organism evidence="9 10">
    <name type="scientific">Candidatus Danuiimicrobium aquiferis</name>
    <dbReference type="NCBI Taxonomy" id="1801832"/>
    <lineage>
        <taxon>Bacteria</taxon>
        <taxon>Pseudomonadati</taxon>
        <taxon>Candidatus Omnitrophota</taxon>
        <taxon>Candidatus Danuiimicrobium</taxon>
    </lineage>
</organism>
<evidence type="ECO:0000259" key="8">
    <source>
        <dbReference type="PROSITE" id="PS50109"/>
    </source>
</evidence>
<keyword evidence="3" id="KW-0808">Transferase</keyword>
<dbReference type="Proteomes" id="UP000178187">
    <property type="component" value="Unassembled WGS sequence"/>
</dbReference>
<evidence type="ECO:0000256" key="7">
    <source>
        <dbReference type="ARBA" id="ARBA00023012"/>
    </source>
</evidence>
<dbReference type="EMBL" id="MHFR01000022">
    <property type="protein sequence ID" value="OGW98883.1"/>
    <property type="molecule type" value="Genomic_DNA"/>
</dbReference>
<dbReference type="Pfam" id="PF02518">
    <property type="entry name" value="HATPase_c"/>
    <property type="match status" value="1"/>
</dbReference>
<dbReference type="InterPro" id="IPR005467">
    <property type="entry name" value="His_kinase_dom"/>
</dbReference>
<dbReference type="PROSITE" id="PS50109">
    <property type="entry name" value="HIS_KIN"/>
    <property type="match status" value="1"/>
</dbReference>
<dbReference type="InterPro" id="IPR004358">
    <property type="entry name" value="Sig_transdc_His_kin-like_C"/>
</dbReference>
<dbReference type="EC" id="2.7.13.3" evidence="2"/>
<evidence type="ECO:0000256" key="1">
    <source>
        <dbReference type="ARBA" id="ARBA00000085"/>
    </source>
</evidence>
<dbReference type="PRINTS" id="PR00344">
    <property type="entry name" value="BCTRLSENSOR"/>
</dbReference>
<evidence type="ECO:0000256" key="4">
    <source>
        <dbReference type="ARBA" id="ARBA00022741"/>
    </source>
</evidence>
<dbReference type="Gene3D" id="3.30.565.10">
    <property type="entry name" value="Histidine kinase-like ATPase, C-terminal domain"/>
    <property type="match status" value="1"/>
</dbReference>
<sequence length="233" mass="26124">MNPFEHNIVSLLYAIKGKSESYLEQIEENRFQNLKERSDRAEQIVKKTYLLAEEALKITKRFEMKGKPDGMHGGIGEPETAYFNLMGIWNKTVALVGGEVDMGRIDVINHIPDPFPAIECHGRDLEEILYHVAKNAAQAVSEGGKIIVRAHVGLSRYSEQAAFISISDTGNGIPNEHLKYVFQPFYTTKPMNEGNGMGLFLAKTLVRKNRGMISLSSFIGYGSTFTLEFPLKH</sequence>
<feature type="domain" description="Histidine kinase" evidence="8">
    <location>
        <begin position="3"/>
        <end position="233"/>
    </location>
</feature>